<dbReference type="RefSeq" id="XP_044552507.1">
    <property type="nucleotide sequence ID" value="XM_044696688.1"/>
</dbReference>
<name>A0AA88GWX6_NAELO</name>
<evidence type="ECO:0000313" key="3">
    <source>
        <dbReference type="Proteomes" id="UP000816034"/>
    </source>
</evidence>
<keyword evidence="1" id="KW-1133">Transmembrane helix</keyword>
<feature type="transmembrane region" description="Helical" evidence="1">
    <location>
        <begin position="84"/>
        <end position="106"/>
    </location>
</feature>
<proteinExistence type="predicted"/>
<sequence>MDSKPSSNTSVYIGMAHWPLLVWSVLNALTGLLGMIIYGSETTTFGPVYIMNQYVGLWLCVLLFFFSVQGIYHELKPADDRMKILTFFMNLLYFTLVFIGSIILFLGYAINGVRSDCIIWTILIMLMCGLNIVIVVLRYFAGVGTLKPQRQILPSESACYGKIREKSSPAASKVVACLHVTCIVMHVMLRVLLLLFMILLMVGAINAAYIVNYPMKGKLVKVELNDGSGRFQNIHYLCAGPKENNSFTFLLEGDFSHGYADYWDIQQHLTSLGRRSCIYDKPGLGYSDYLYKGQTDEATFYYNFLTSIGENMPFVLVGWGGGGHLIYKFAHKHPELVKSLTFLDVFPPGIEFTSIRDLKNLTQSQYEQYKSIDKQGRKTLLGIINGLGVPWGLMSIFVMENSKNSNSKEIAFWMRTEKTWITQASQMDLYFSQDSSSFLKQSLASNITINLVISKHNDTWVKTNNYVCKTKGTESQDCAFEIEKNNYYMKSQLEIVPTLNGGTITYCTDDSCGLSYYTFINPSYTASTLNQLYPK</sequence>
<dbReference type="Proteomes" id="UP000816034">
    <property type="component" value="Unassembled WGS sequence"/>
</dbReference>
<feature type="transmembrane region" description="Helical" evidence="1">
    <location>
        <begin position="51"/>
        <end position="72"/>
    </location>
</feature>
<evidence type="ECO:0008006" key="4">
    <source>
        <dbReference type="Google" id="ProtNLM"/>
    </source>
</evidence>
<comment type="caution">
    <text evidence="2">The sequence shown here is derived from an EMBL/GenBank/DDBJ whole genome shotgun (WGS) entry which is preliminary data.</text>
</comment>
<evidence type="ECO:0000256" key="1">
    <source>
        <dbReference type="SAM" id="Phobius"/>
    </source>
</evidence>
<evidence type="ECO:0000313" key="2">
    <source>
        <dbReference type="EMBL" id="KAG2388515.1"/>
    </source>
</evidence>
<keyword evidence="3" id="KW-1185">Reference proteome</keyword>
<dbReference type="InterPro" id="IPR029058">
    <property type="entry name" value="AB_hydrolase_fold"/>
</dbReference>
<dbReference type="GeneID" id="68093141"/>
<dbReference type="EMBL" id="PYSW02000010">
    <property type="protein sequence ID" value="KAG2388515.1"/>
    <property type="molecule type" value="Genomic_DNA"/>
</dbReference>
<feature type="transmembrane region" description="Helical" evidence="1">
    <location>
        <begin position="118"/>
        <end position="141"/>
    </location>
</feature>
<accession>A0AA88GWX6</accession>
<feature type="transmembrane region" description="Helical" evidence="1">
    <location>
        <begin position="20"/>
        <end position="39"/>
    </location>
</feature>
<feature type="transmembrane region" description="Helical" evidence="1">
    <location>
        <begin position="193"/>
        <end position="211"/>
    </location>
</feature>
<gene>
    <name evidence="2" type="ORF">C9374_000679</name>
</gene>
<dbReference type="SUPFAM" id="SSF53474">
    <property type="entry name" value="alpha/beta-Hydrolases"/>
    <property type="match status" value="1"/>
</dbReference>
<organism evidence="2 3">
    <name type="scientific">Naegleria lovaniensis</name>
    <name type="common">Amoeba</name>
    <dbReference type="NCBI Taxonomy" id="51637"/>
    <lineage>
        <taxon>Eukaryota</taxon>
        <taxon>Discoba</taxon>
        <taxon>Heterolobosea</taxon>
        <taxon>Tetramitia</taxon>
        <taxon>Eutetramitia</taxon>
        <taxon>Vahlkampfiidae</taxon>
        <taxon>Naegleria</taxon>
    </lineage>
</organism>
<keyword evidence="1" id="KW-0472">Membrane</keyword>
<dbReference type="AlphaFoldDB" id="A0AA88GWX6"/>
<dbReference type="Gene3D" id="3.40.50.1820">
    <property type="entry name" value="alpha/beta hydrolase"/>
    <property type="match status" value="1"/>
</dbReference>
<protein>
    <recommendedName>
        <fullName evidence="4">AB hydrolase-1 domain-containing protein</fullName>
    </recommendedName>
</protein>
<keyword evidence="1" id="KW-0812">Transmembrane</keyword>
<reference evidence="2 3" key="1">
    <citation type="journal article" date="2018" name="BMC Genomics">
        <title>The genome of Naegleria lovaniensis, the basis for a comparative approach to unravel pathogenicity factors of the human pathogenic amoeba N. fowleri.</title>
        <authorList>
            <person name="Liechti N."/>
            <person name="Schurch N."/>
            <person name="Bruggmann R."/>
            <person name="Wittwer M."/>
        </authorList>
    </citation>
    <scope>NUCLEOTIDE SEQUENCE [LARGE SCALE GENOMIC DNA]</scope>
    <source>
        <strain evidence="2 3">ATCC 30569</strain>
    </source>
</reference>